<protein>
    <submittedName>
        <fullName evidence="6">Response regulator</fullName>
    </submittedName>
</protein>
<dbReference type="GO" id="GO:0000160">
    <property type="term" value="P:phosphorelay signal transduction system"/>
    <property type="evidence" value="ECO:0007669"/>
    <property type="project" value="UniProtKB-KW"/>
</dbReference>
<keyword evidence="1 3" id="KW-0597">Phosphoprotein</keyword>
<evidence type="ECO:0000313" key="6">
    <source>
        <dbReference type="EMBL" id="ANU24794.1"/>
    </source>
</evidence>
<dbReference type="PIRSF" id="PIRSF036382">
    <property type="entry name" value="RR_antiterm"/>
    <property type="match status" value="1"/>
</dbReference>
<evidence type="ECO:0000259" key="5">
    <source>
        <dbReference type="PROSITE" id="PS50921"/>
    </source>
</evidence>
<feature type="domain" description="ANTAR" evidence="5">
    <location>
        <begin position="124"/>
        <end position="185"/>
    </location>
</feature>
<dbReference type="Pfam" id="PF03861">
    <property type="entry name" value="ANTAR"/>
    <property type="match status" value="1"/>
</dbReference>
<dbReference type="Gene3D" id="1.10.10.10">
    <property type="entry name" value="Winged helix-like DNA-binding domain superfamily/Winged helix DNA-binding domain"/>
    <property type="match status" value="1"/>
</dbReference>
<evidence type="ECO:0000259" key="4">
    <source>
        <dbReference type="PROSITE" id="PS50110"/>
    </source>
</evidence>
<name>A0A1C7ELD6_9BACL</name>
<evidence type="ECO:0000313" key="7">
    <source>
        <dbReference type="Proteomes" id="UP000092495"/>
    </source>
</evidence>
<feature type="modified residue" description="4-aspartylphosphate" evidence="3">
    <location>
        <position position="54"/>
    </location>
</feature>
<keyword evidence="7" id="KW-1185">Reference proteome</keyword>
<dbReference type="InterPro" id="IPR005561">
    <property type="entry name" value="ANTAR"/>
</dbReference>
<dbReference type="STRING" id="414778.BCM40_03670"/>
<evidence type="ECO:0000256" key="1">
    <source>
        <dbReference type="ARBA" id="ARBA00022553"/>
    </source>
</evidence>
<gene>
    <name evidence="6" type="ORF">BCM40_03670</name>
</gene>
<evidence type="ECO:0000256" key="3">
    <source>
        <dbReference type="PROSITE-ProRule" id="PRU00169"/>
    </source>
</evidence>
<dbReference type="AlphaFoldDB" id="A0A1C7ELD6"/>
<dbReference type="OrthoDB" id="9780153at2"/>
<dbReference type="SUPFAM" id="SSF52172">
    <property type="entry name" value="CheY-like"/>
    <property type="match status" value="1"/>
</dbReference>
<dbReference type="SMART" id="SM01012">
    <property type="entry name" value="ANTAR"/>
    <property type="match status" value="1"/>
</dbReference>
<feature type="domain" description="Response regulatory" evidence="4">
    <location>
        <begin position="4"/>
        <end position="118"/>
    </location>
</feature>
<reference evidence="6" key="1">
    <citation type="submission" date="2016-10" db="EMBL/GenBank/DDBJ databases">
        <authorList>
            <person name="See-Too W.S."/>
        </authorList>
    </citation>
    <scope>NUCLEOTIDE SEQUENCE</scope>
    <source>
        <strain evidence="6">DSM 22276</strain>
    </source>
</reference>
<proteinExistence type="predicted"/>
<sequence length="189" mass="21526">MKKRILIAEDESIIRMDIKMMLEDNGYEVVGEAGDGDRAIELAYELRPDLILMDIKMPKLDGLKASRIIANQLDLPMLILTAYSQKEFIEKAQQDNILGYLVKPISETNLLPAIEIALHQAGKAKQLKEGVKNAEQQVEIRKLIERSKGILMQEEQLTEKEAFKKLRDISMSRRMTMESVATEILANQK</sequence>
<dbReference type="PANTHER" id="PTHR44591">
    <property type="entry name" value="STRESS RESPONSE REGULATOR PROTEIN 1"/>
    <property type="match status" value="1"/>
</dbReference>
<dbReference type="RefSeq" id="WP_065527670.1">
    <property type="nucleotide sequence ID" value="NZ_CP016543.2"/>
</dbReference>
<accession>A0A1C7ELD6</accession>
<dbReference type="InterPro" id="IPR011006">
    <property type="entry name" value="CheY-like_superfamily"/>
</dbReference>
<dbReference type="Gene3D" id="3.40.50.2300">
    <property type="match status" value="1"/>
</dbReference>
<dbReference type="InterPro" id="IPR001789">
    <property type="entry name" value="Sig_transdc_resp-reg_receiver"/>
</dbReference>
<dbReference type="InterPro" id="IPR008327">
    <property type="entry name" value="Sig_transdc_resp-reg_antiterm"/>
</dbReference>
<dbReference type="SMART" id="SM00448">
    <property type="entry name" value="REC"/>
    <property type="match status" value="1"/>
</dbReference>
<dbReference type="InterPro" id="IPR050595">
    <property type="entry name" value="Bact_response_regulator"/>
</dbReference>
<dbReference type="EMBL" id="CP016543">
    <property type="protein sequence ID" value="ANU24794.1"/>
    <property type="molecule type" value="Genomic_DNA"/>
</dbReference>
<dbReference type="GO" id="GO:0003723">
    <property type="term" value="F:RNA binding"/>
    <property type="evidence" value="ECO:0007669"/>
    <property type="project" value="InterPro"/>
</dbReference>
<dbReference type="InterPro" id="IPR036388">
    <property type="entry name" value="WH-like_DNA-bd_sf"/>
</dbReference>
<dbReference type="KEGG" id="pdg:BCM40_03670"/>
<dbReference type="Proteomes" id="UP000092495">
    <property type="component" value="Chromosome"/>
</dbReference>
<dbReference type="PROSITE" id="PS50921">
    <property type="entry name" value="ANTAR"/>
    <property type="match status" value="1"/>
</dbReference>
<dbReference type="Pfam" id="PF00072">
    <property type="entry name" value="Response_reg"/>
    <property type="match status" value="1"/>
</dbReference>
<keyword evidence="2" id="KW-0902">Two-component regulatory system</keyword>
<dbReference type="PANTHER" id="PTHR44591:SF3">
    <property type="entry name" value="RESPONSE REGULATORY DOMAIN-CONTAINING PROTEIN"/>
    <property type="match status" value="1"/>
</dbReference>
<organism evidence="6 7">
    <name type="scientific">Planococcus donghaensis</name>
    <dbReference type="NCBI Taxonomy" id="414778"/>
    <lineage>
        <taxon>Bacteria</taxon>
        <taxon>Bacillati</taxon>
        <taxon>Bacillota</taxon>
        <taxon>Bacilli</taxon>
        <taxon>Bacillales</taxon>
        <taxon>Caryophanaceae</taxon>
        <taxon>Planococcus</taxon>
    </lineage>
</organism>
<evidence type="ECO:0000256" key="2">
    <source>
        <dbReference type="ARBA" id="ARBA00023012"/>
    </source>
</evidence>
<dbReference type="PROSITE" id="PS50110">
    <property type="entry name" value="RESPONSE_REGULATORY"/>
    <property type="match status" value="1"/>
</dbReference>